<protein>
    <recommendedName>
        <fullName evidence="5">GPI anchored protein</fullName>
    </recommendedName>
</protein>
<proteinExistence type="predicted"/>
<dbReference type="AlphaFoldDB" id="A0A6A6HD55"/>
<dbReference type="Proteomes" id="UP000800092">
    <property type="component" value="Unassembled WGS sequence"/>
</dbReference>
<dbReference type="EMBL" id="ML991789">
    <property type="protein sequence ID" value="KAF2235811.1"/>
    <property type="molecule type" value="Genomic_DNA"/>
</dbReference>
<name>A0A6A6HD55_VIRVR</name>
<keyword evidence="4" id="KW-1185">Reference proteome</keyword>
<feature type="chain" id="PRO_5025533748" description="GPI anchored protein" evidence="2">
    <location>
        <begin position="20"/>
        <end position="285"/>
    </location>
</feature>
<feature type="compositionally biased region" description="Low complexity" evidence="1">
    <location>
        <begin position="240"/>
        <end position="255"/>
    </location>
</feature>
<evidence type="ECO:0000256" key="1">
    <source>
        <dbReference type="SAM" id="MobiDB-lite"/>
    </source>
</evidence>
<dbReference type="OrthoDB" id="3968551at2759"/>
<evidence type="ECO:0000256" key="2">
    <source>
        <dbReference type="SAM" id="SignalP"/>
    </source>
</evidence>
<gene>
    <name evidence="3" type="ORF">EV356DRAFT_575613</name>
</gene>
<feature type="signal peptide" evidence="2">
    <location>
        <begin position="1"/>
        <end position="19"/>
    </location>
</feature>
<evidence type="ECO:0000313" key="4">
    <source>
        <dbReference type="Proteomes" id="UP000800092"/>
    </source>
</evidence>
<evidence type="ECO:0008006" key="5">
    <source>
        <dbReference type="Google" id="ProtNLM"/>
    </source>
</evidence>
<evidence type="ECO:0000313" key="3">
    <source>
        <dbReference type="EMBL" id="KAF2235811.1"/>
    </source>
</evidence>
<sequence>MYTILALTALFSLPILGQSSSSAPLTPSLSSPSPSSSFSSSSSSLLSSPSSSASALTTSIIFFPNQPGSLYASIINVVGGDTTMGLSCPQATPAVRAPKRLLYRRQTPSSPSVSAAQCAMTDWGDQTIVVTEGTFGTATRTVEYTAPVGFVTTTQGVYQSLGGAVESHCDVVGTVSATCTISTDLPSVSVGPATTSAQVATTAGSTSPSSASGPQVTQIAPTAISMVPIVVTAGQEKLSSTSTTASANPSVSTSAKPSNSAGENKAGVGITGALMAGIVGLAIAI</sequence>
<organism evidence="3 4">
    <name type="scientific">Viridothelium virens</name>
    <name type="common">Speckled blister lichen</name>
    <name type="synonym">Trypethelium virens</name>
    <dbReference type="NCBI Taxonomy" id="1048519"/>
    <lineage>
        <taxon>Eukaryota</taxon>
        <taxon>Fungi</taxon>
        <taxon>Dikarya</taxon>
        <taxon>Ascomycota</taxon>
        <taxon>Pezizomycotina</taxon>
        <taxon>Dothideomycetes</taxon>
        <taxon>Dothideomycetes incertae sedis</taxon>
        <taxon>Trypetheliales</taxon>
        <taxon>Trypetheliaceae</taxon>
        <taxon>Viridothelium</taxon>
    </lineage>
</organism>
<feature type="region of interest" description="Disordered" evidence="1">
    <location>
        <begin position="240"/>
        <end position="264"/>
    </location>
</feature>
<keyword evidence="2" id="KW-0732">Signal</keyword>
<reference evidence="3" key="1">
    <citation type="journal article" date="2020" name="Stud. Mycol.">
        <title>101 Dothideomycetes genomes: a test case for predicting lifestyles and emergence of pathogens.</title>
        <authorList>
            <person name="Haridas S."/>
            <person name="Albert R."/>
            <person name="Binder M."/>
            <person name="Bloem J."/>
            <person name="Labutti K."/>
            <person name="Salamov A."/>
            <person name="Andreopoulos B."/>
            <person name="Baker S."/>
            <person name="Barry K."/>
            <person name="Bills G."/>
            <person name="Bluhm B."/>
            <person name="Cannon C."/>
            <person name="Castanera R."/>
            <person name="Culley D."/>
            <person name="Daum C."/>
            <person name="Ezra D."/>
            <person name="Gonzalez J."/>
            <person name="Henrissat B."/>
            <person name="Kuo A."/>
            <person name="Liang C."/>
            <person name="Lipzen A."/>
            <person name="Lutzoni F."/>
            <person name="Magnuson J."/>
            <person name="Mondo S."/>
            <person name="Nolan M."/>
            <person name="Ohm R."/>
            <person name="Pangilinan J."/>
            <person name="Park H.-J."/>
            <person name="Ramirez L."/>
            <person name="Alfaro M."/>
            <person name="Sun H."/>
            <person name="Tritt A."/>
            <person name="Yoshinaga Y."/>
            <person name="Zwiers L.-H."/>
            <person name="Turgeon B."/>
            <person name="Goodwin S."/>
            <person name="Spatafora J."/>
            <person name="Crous P."/>
            <person name="Grigoriev I."/>
        </authorList>
    </citation>
    <scope>NUCLEOTIDE SEQUENCE</scope>
    <source>
        <strain evidence="3">Tuck. ex Michener</strain>
    </source>
</reference>
<accession>A0A6A6HD55</accession>